<proteinExistence type="inferred from homology"/>
<dbReference type="SUPFAM" id="SSF50494">
    <property type="entry name" value="Trypsin-like serine proteases"/>
    <property type="match status" value="1"/>
</dbReference>
<evidence type="ECO:0000313" key="8">
    <source>
        <dbReference type="Proteomes" id="UP000830671"/>
    </source>
</evidence>
<dbReference type="AlphaFoldDB" id="A0A9Q8SH34"/>
<keyword evidence="4 6" id="KW-0378">Hydrolase</keyword>
<evidence type="ECO:0000256" key="4">
    <source>
        <dbReference type="ARBA" id="ARBA00022801"/>
    </source>
</evidence>
<dbReference type="GeneID" id="73352282"/>
<keyword evidence="3" id="KW-0732">Signal</keyword>
<dbReference type="InterPro" id="IPR050966">
    <property type="entry name" value="Glutamyl_endopeptidase"/>
</dbReference>
<dbReference type="Proteomes" id="UP000830671">
    <property type="component" value="Chromosome 11"/>
</dbReference>
<dbReference type="EC" id="3.4.21.-" evidence="6"/>
<reference evidence="7" key="1">
    <citation type="journal article" date="2021" name="Mol. Plant Microbe Interact.">
        <title>Complete Genome Sequence of the Plant-Pathogenic Fungus Colletotrichum lupini.</title>
        <authorList>
            <person name="Baroncelli R."/>
            <person name="Pensec F."/>
            <person name="Da Lio D."/>
            <person name="Boufleur T."/>
            <person name="Vicente I."/>
            <person name="Sarrocco S."/>
            <person name="Picot A."/>
            <person name="Baraldi E."/>
            <person name="Sukno S."/>
            <person name="Thon M."/>
            <person name="Le Floch G."/>
        </authorList>
    </citation>
    <scope>NUCLEOTIDE SEQUENCE</scope>
    <source>
        <strain evidence="7">IMI 504893</strain>
    </source>
</reference>
<keyword evidence="8" id="KW-1185">Reference proteome</keyword>
<evidence type="ECO:0000256" key="3">
    <source>
        <dbReference type="ARBA" id="ARBA00022729"/>
    </source>
</evidence>
<evidence type="ECO:0000256" key="1">
    <source>
        <dbReference type="ARBA" id="ARBA00008764"/>
    </source>
</evidence>
<dbReference type="KEGG" id="clup:CLUP02_18370"/>
<dbReference type="GO" id="GO:0008236">
    <property type="term" value="F:serine-type peptidase activity"/>
    <property type="evidence" value="ECO:0007669"/>
    <property type="project" value="UniProtKB-KW"/>
</dbReference>
<evidence type="ECO:0000313" key="7">
    <source>
        <dbReference type="EMBL" id="UQC76855.1"/>
    </source>
</evidence>
<accession>A0A9Q8SH34</accession>
<gene>
    <name evidence="7" type="ORF">CLUP02_18370</name>
</gene>
<sequence length="322" mass="35418">MDEHHPQAAVWSLYQPTSTKVESAIVANPYKPEAGDLEEGVFAKDHRRAVDPEDFADGGKFRSVVKILAAFNNGSGGTVWMMGSGWLISPDTVITAGHVVYDWKYRYQRAKEIKCFIGYAGRSSVDSEKHDVQARLGERVITTLEWVQSGPQIRTHDVAFIKLDRPFEGDLNMFPVQDPTPVSGEVRLGVVGYPGDKELPGSRGEDGEGGALMYQEFARTEYDLQDSTLHMIEYRVSTYEGQSGGPVLKVFEDKSLYVVIGTHCYGFGPGTSNSGTSIGGRYGVDYDNFMVLFDSPSFPHEADHDIKILSAGEITKTAVSEA</sequence>
<dbReference type="Gene3D" id="2.40.10.10">
    <property type="entry name" value="Trypsin-like serine proteases"/>
    <property type="match status" value="2"/>
</dbReference>
<dbReference type="EMBL" id="CP019473">
    <property type="protein sequence ID" value="UQC76855.1"/>
    <property type="molecule type" value="Genomic_DNA"/>
</dbReference>
<keyword evidence="2 6" id="KW-0645">Protease</keyword>
<dbReference type="PANTHER" id="PTHR15462:SF8">
    <property type="entry name" value="SERINE PROTEASE"/>
    <property type="match status" value="1"/>
</dbReference>
<dbReference type="RefSeq" id="XP_049138496.1">
    <property type="nucleotide sequence ID" value="XM_049297272.1"/>
</dbReference>
<evidence type="ECO:0000256" key="6">
    <source>
        <dbReference type="RuleBase" id="RU004296"/>
    </source>
</evidence>
<dbReference type="PANTHER" id="PTHR15462">
    <property type="entry name" value="SERINE PROTEASE"/>
    <property type="match status" value="1"/>
</dbReference>
<dbReference type="Pfam" id="PF13365">
    <property type="entry name" value="Trypsin_2"/>
    <property type="match status" value="1"/>
</dbReference>
<dbReference type="GO" id="GO:0006508">
    <property type="term" value="P:proteolysis"/>
    <property type="evidence" value="ECO:0007669"/>
    <property type="project" value="UniProtKB-KW"/>
</dbReference>
<evidence type="ECO:0000256" key="2">
    <source>
        <dbReference type="ARBA" id="ARBA00022670"/>
    </source>
</evidence>
<evidence type="ECO:0000256" key="5">
    <source>
        <dbReference type="ARBA" id="ARBA00022825"/>
    </source>
</evidence>
<dbReference type="InterPro" id="IPR009003">
    <property type="entry name" value="Peptidase_S1_PA"/>
</dbReference>
<comment type="similarity">
    <text evidence="1 6">Belongs to the peptidase S1B family.</text>
</comment>
<name>A0A9Q8SH34_9PEZI</name>
<organism evidence="7 8">
    <name type="scientific">Colletotrichum lupini</name>
    <dbReference type="NCBI Taxonomy" id="145971"/>
    <lineage>
        <taxon>Eukaryota</taxon>
        <taxon>Fungi</taxon>
        <taxon>Dikarya</taxon>
        <taxon>Ascomycota</taxon>
        <taxon>Pezizomycotina</taxon>
        <taxon>Sordariomycetes</taxon>
        <taxon>Hypocreomycetidae</taxon>
        <taxon>Glomerellales</taxon>
        <taxon>Glomerellaceae</taxon>
        <taxon>Colletotrichum</taxon>
        <taxon>Colletotrichum acutatum species complex</taxon>
    </lineage>
</organism>
<dbReference type="PRINTS" id="PR00839">
    <property type="entry name" value="V8PROTEASE"/>
</dbReference>
<dbReference type="InterPro" id="IPR043504">
    <property type="entry name" value="Peptidase_S1_PA_chymotrypsin"/>
</dbReference>
<keyword evidence="5 6" id="KW-0720">Serine protease</keyword>
<protein>
    <recommendedName>
        <fullName evidence="6">Serine protease</fullName>
        <ecNumber evidence="6">3.4.21.-</ecNumber>
    </recommendedName>
</protein>
<dbReference type="InterPro" id="IPR008256">
    <property type="entry name" value="Peptidase_S1B"/>
</dbReference>